<feature type="compositionally biased region" description="Low complexity" evidence="1">
    <location>
        <begin position="362"/>
        <end position="380"/>
    </location>
</feature>
<evidence type="ECO:0008006" key="6">
    <source>
        <dbReference type="Google" id="ProtNLM"/>
    </source>
</evidence>
<keyword evidence="3" id="KW-0732">Signal</keyword>
<feature type="compositionally biased region" description="Pro residues" evidence="1">
    <location>
        <begin position="346"/>
        <end position="361"/>
    </location>
</feature>
<accession>A0A562IM14</accession>
<name>A0A562IM14_9ACTN</name>
<dbReference type="Gene3D" id="2.60.40.10">
    <property type="entry name" value="Immunoglobulins"/>
    <property type="match status" value="1"/>
</dbReference>
<dbReference type="InterPro" id="IPR013783">
    <property type="entry name" value="Ig-like_fold"/>
</dbReference>
<feature type="compositionally biased region" description="Pro residues" evidence="1">
    <location>
        <begin position="381"/>
        <end position="390"/>
    </location>
</feature>
<dbReference type="AlphaFoldDB" id="A0A562IM14"/>
<keyword evidence="2" id="KW-1133">Transmembrane helix</keyword>
<feature type="compositionally biased region" description="Low complexity" evidence="1">
    <location>
        <begin position="445"/>
        <end position="459"/>
    </location>
</feature>
<proteinExistence type="predicted"/>
<feature type="compositionally biased region" description="Pro residues" evidence="1">
    <location>
        <begin position="307"/>
        <end position="336"/>
    </location>
</feature>
<feature type="compositionally biased region" description="Low complexity" evidence="1">
    <location>
        <begin position="468"/>
        <end position="512"/>
    </location>
</feature>
<keyword evidence="2" id="KW-0472">Membrane</keyword>
<keyword evidence="5" id="KW-1185">Reference proteome</keyword>
<feature type="chain" id="PRO_5021897268" description="Prealbumin-like fold domain-containing protein" evidence="3">
    <location>
        <begin position="40"/>
        <end position="557"/>
    </location>
</feature>
<dbReference type="PRINTS" id="PR01217">
    <property type="entry name" value="PRICHEXTENSN"/>
</dbReference>
<evidence type="ECO:0000256" key="3">
    <source>
        <dbReference type="SAM" id="SignalP"/>
    </source>
</evidence>
<evidence type="ECO:0000313" key="4">
    <source>
        <dbReference type="EMBL" id="TWH71990.1"/>
    </source>
</evidence>
<feature type="region of interest" description="Disordered" evidence="1">
    <location>
        <begin position="300"/>
        <end position="512"/>
    </location>
</feature>
<evidence type="ECO:0000256" key="1">
    <source>
        <dbReference type="SAM" id="MobiDB-lite"/>
    </source>
</evidence>
<comment type="caution">
    <text evidence="4">The sequence shown here is derived from an EMBL/GenBank/DDBJ whole genome shotgun (WGS) entry which is preliminary data.</text>
</comment>
<dbReference type="RefSeq" id="WP_166520930.1">
    <property type="nucleotide sequence ID" value="NZ_VLKF01000001.1"/>
</dbReference>
<dbReference type="PROSITE" id="PS51318">
    <property type="entry name" value="TAT"/>
    <property type="match status" value="1"/>
</dbReference>
<protein>
    <recommendedName>
        <fullName evidence="6">Prealbumin-like fold domain-containing protein</fullName>
    </recommendedName>
</protein>
<feature type="signal peptide" evidence="3">
    <location>
        <begin position="1"/>
        <end position="39"/>
    </location>
</feature>
<feature type="compositionally biased region" description="Low complexity" evidence="1">
    <location>
        <begin position="391"/>
        <end position="427"/>
    </location>
</feature>
<organism evidence="4 5">
    <name type="scientific">Modestobacter roseus</name>
    <dbReference type="NCBI Taxonomy" id="1181884"/>
    <lineage>
        <taxon>Bacteria</taxon>
        <taxon>Bacillati</taxon>
        <taxon>Actinomycetota</taxon>
        <taxon>Actinomycetes</taxon>
        <taxon>Geodermatophilales</taxon>
        <taxon>Geodermatophilaceae</taxon>
        <taxon>Modestobacter</taxon>
    </lineage>
</organism>
<sequence length="557" mass="55424">MQATRRPAPTPLRRRVTQGSVLGMGLLVATGAAAPVALAEDATTPQPAGAAGRLTADGTVGAPLQAAPAAPVIGEIGADFGTGKNEEVSTFRLAVRADDVPPNYSYAGATFRLRDGDGHTGTCTTDAHGLCTITHGARVVESGSSLTLPAGTYRVEQLTSSAGLARTGGDGELTIAKKATKGAPTGDTIGNASLFRRQVLAAVHDRRSALLPVPGAVYTLTAPAYPQQGTTPAPQPARDRSDLLGVLSWQGWFLPGEGYTLTPVSVPRGYQVPEATSFSVRTTTVGQRLLPWTEDLPLVHGSGAEPVPTPPVTSAPPVPTTVPSSPEPSSPEPTAPAPTTTAPAPTTQPEPTQPEPSPPVTTEPSAPVTTAPEPTATAPTSPEPTSPEPTAPETTVPVTTEPEPTVPVTTGPETGAPVPPVVTTSAPRPTAVSPTSVPGTPPRPAGQAGAPVAPTPVGASRAQGRTNAGAATAAGGAVVVPPAADAPSGPAQETAAPVPAGTAAPAPALAVGGDQPELQTASAGISDLSVAGIGLGFLAVVVAGLGYLARRRARARG</sequence>
<feature type="transmembrane region" description="Helical" evidence="2">
    <location>
        <begin position="528"/>
        <end position="549"/>
    </location>
</feature>
<gene>
    <name evidence="4" type="ORF">JD78_00493</name>
</gene>
<dbReference type="InterPro" id="IPR006311">
    <property type="entry name" value="TAT_signal"/>
</dbReference>
<dbReference type="EMBL" id="VLKF01000001">
    <property type="protein sequence ID" value="TWH71990.1"/>
    <property type="molecule type" value="Genomic_DNA"/>
</dbReference>
<dbReference type="Proteomes" id="UP000321490">
    <property type="component" value="Unassembled WGS sequence"/>
</dbReference>
<dbReference type="GO" id="GO:0005975">
    <property type="term" value="P:carbohydrate metabolic process"/>
    <property type="evidence" value="ECO:0007669"/>
    <property type="project" value="UniProtKB-ARBA"/>
</dbReference>
<evidence type="ECO:0000313" key="5">
    <source>
        <dbReference type="Proteomes" id="UP000321490"/>
    </source>
</evidence>
<evidence type="ECO:0000256" key="2">
    <source>
        <dbReference type="SAM" id="Phobius"/>
    </source>
</evidence>
<keyword evidence="2" id="KW-0812">Transmembrane</keyword>
<reference evidence="4 5" key="1">
    <citation type="submission" date="2019-07" db="EMBL/GenBank/DDBJ databases">
        <title>R&amp;d 2014.</title>
        <authorList>
            <person name="Klenk H.-P."/>
        </authorList>
    </citation>
    <scope>NUCLEOTIDE SEQUENCE [LARGE SCALE GENOMIC DNA]</scope>
    <source>
        <strain evidence="4 5">DSM 45764</strain>
    </source>
</reference>